<accession>A0A6F8YKJ9</accession>
<dbReference type="InterPro" id="IPR042098">
    <property type="entry name" value="TauD-like_sf"/>
</dbReference>
<dbReference type="GO" id="GO:0016491">
    <property type="term" value="F:oxidoreductase activity"/>
    <property type="evidence" value="ECO:0007669"/>
    <property type="project" value="UniProtKB-KW"/>
</dbReference>
<dbReference type="InterPro" id="IPR050411">
    <property type="entry name" value="AlphaKG_dependent_hydroxylases"/>
</dbReference>
<evidence type="ECO:0000313" key="7">
    <source>
        <dbReference type="Proteomes" id="UP000503011"/>
    </source>
</evidence>
<protein>
    <recommendedName>
        <fullName evidence="5">TauD/TfdA-like domain-containing protein</fullName>
    </recommendedName>
</protein>
<organism evidence="6 7">
    <name type="scientific">Phytohabitans suffuscus</name>
    <dbReference type="NCBI Taxonomy" id="624315"/>
    <lineage>
        <taxon>Bacteria</taxon>
        <taxon>Bacillati</taxon>
        <taxon>Actinomycetota</taxon>
        <taxon>Actinomycetes</taxon>
        <taxon>Micromonosporales</taxon>
        <taxon>Micromonosporaceae</taxon>
    </lineage>
</organism>
<dbReference type="RefSeq" id="WP_173158351.1">
    <property type="nucleotide sequence ID" value="NZ_AP022871.1"/>
</dbReference>
<dbReference type="Gene3D" id="3.60.130.10">
    <property type="entry name" value="Clavaminate synthase-like"/>
    <property type="match status" value="1"/>
</dbReference>
<proteinExistence type="predicted"/>
<sequence>MRDDTSLPNVDLKEPNSRRAIVAGLASHGIVLLRGGNGRESLIRAGRSLLTIRLHRDSDDDGVTTIVQRPVPEGSSVTGFSDRALWPHTDGSAVERPPRVLMLGCIQPAQAGGHSHVVDGRTLYDEIARTDLAMLTALSTPRSAYFGGGLGHLGAVFQEIENDRMAIRIRFDALARFSPVVTPYIGRLRALAQDRTITLDLREGDGYVVLNDRWLHGRSQFSGERTMLRIVGDPHSYLGLRSGFQPTVTGAGPLRAA</sequence>
<dbReference type="PANTHER" id="PTHR10696">
    <property type="entry name" value="GAMMA-BUTYROBETAINE HYDROXYLASE-RELATED"/>
    <property type="match status" value="1"/>
</dbReference>
<evidence type="ECO:0000256" key="4">
    <source>
        <dbReference type="ARBA" id="ARBA00023194"/>
    </source>
</evidence>
<dbReference type="EMBL" id="AP022871">
    <property type="protein sequence ID" value="BCB86596.1"/>
    <property type="molecule type" value="Genomic_DNA"/>
</dbReference>
<dbReference type="GO" id="GO:0017000">
    <property type="term" value="P:antibiotic biosynthetic process"/>
    <property type="evidence" value="ECO:0007669"/>
    <property type="project" value="UniProtKB-KW"/>
</dbReference>
<evidence type="ECO:0000259" key="5">
    <source>
        <dbReference type="Pfam" id="PF02668"/>
    </source>
</evidence>
<evidence type="ECO:0000256" key="3">
    <source>
        <dbReference type="ARBA" id="ARBA00023004"/>
    </source>
</evidence>
<reference evidence="6 7" key="1">
    <citation type="submission" date="2020-03" db="EMBL/GenBank/DDBJ databases">
        <title>Whole genome shotgun sequence of Phytohabitans suffuscus NBRC 105367.</title>
        <authorList>
            <person name="Komaki H."/>
            <person name="Tamura T."/>
        </authorList>
    </citation>
    <scope>NUCLEOTIDE SEQUENCE [LARGE SCALE GENOMIC DNA]</scope>
    <source>
        <strain evidence="6 7">NBRC 105367</strain>
    </source>
</reference>
<evidence type="ECO:0000256" key="2">
    <source>
        <dbReference type="ARBA" id="ARBA00023002"/>
    </source>
</evidence>
<keyword evidence="7" id="KW-1185">Reference proteome</keyword>
<dbReference type="PANTHER" id="PTHR10696:SF56">
    <property type="entry name" value="TAUD_TFDA-LIKE DOMAIN-CONTAINING PROTEIN"/>
    <property type="match status" value="1"/>
</dbReference>
<dbReference type="SUPFAM" id="SSF51197">
    <property type="entry name" value="Clavaminate synthase-like"/>
    <property type="match status" value="1"/>
</dbReference>
<evidence type="ECO:0000256" key="1">
    <source>
        <dbReference type="ARBA" id="ARBA00001954"/>
    </source>
</evidence>
<dbReference type="Proteomes" id="UP000503011">
    <property type="component" value="Chromosome"/>
</dbReference>
<dbReference type="Pfam" id="PF02668">
    <property type="entry name" value="TauD"/>
    <property type="match status" value="1"/>
</dbReference>
<keyword evidence="2" id="KW-0560">Oxidoreductase</keyword>
<dbReference type="AlphaFoldDB" id="A0A6F8YKJ9"/>
<feature type="domain" description="TauD/TfdA-like" evidence="5">
    <location>
        <begin position="9"/>
        <end position="230"/>
    </location>
</feature>
<evidence type="ECO:0000313" key="6">
    <source>
        <dbReference type="EMBL" id="BCB86596.1"/>
    </source>
</evidence>
<dbReference type="KEGG" id="psuu:Psuf_039090"/>
<name>A0A6F8YKJ9_9ACTN</name>
<gene>
    <name evidence="6" type="ORF">Psuf_039090</name>
</gene>
<reference evidence="6 7" key="2">
    <citation type="submission" date="2020-03" db="EMBL/GenBank/DDBJ databases">
        <authorList>
            <person name="Ichikawa N."/>
            <person name="Kimura A."/>
            <person name="Kitahashi Y."/>
            <person name="Uohara A."/>
        </authorList>
    </citation>
    <scope>NUCLEOTIDE SEQUENCE [LARGE SCALE GENOMIC DNA]</scope>
    <source>
        <strain evidence="6 7">NBRC 105367</strain>
    </source>
</reference>
<keyword evidence="4" id="KW-0045">Antibiotic biosynthesis</keyword>
<comment type="cofactor">
    <cofactor evidence="1">
        <name>Fe(2+)</name>
        <dbReference type="ChEBI" id="CHEBI:29033"/>
    </cofactor>
</comment>
<keyword evidence="3" id="KW-0408">Iron</keyword>
<dbReference type="InterPro" id="IPR003819">
    <property type="entry name" value="TauD/TfdA-like"/>
</dbReference>